<accession>A0AAD8AJU1</accession>
<reference evidence="1" key="2">
    <citation type="submission" date="2023-05" db="EMBL/GenBank/DDBJ databases">
        <authorList>
            <person name="Fouks B."/>
        </authorList>
    </citation>
    <scope>NUCLEOTIDE SEQUENCE</scope>
    <source>
        <strain evidence="1">Stay&amp;Tobe</strain>
        <tissue evidence="1">Testes</tissue>
    </source>
</reference>
<organism evidence="1 2">
    <name type="scientific">Diploptera punctata</name>
    <name type="common">Pacific beetle cockroach</name>
    <dbReference type="NCBI Taxonomy" id="6984"/>
    <lineage>
        <taxon>Eukaryota</taxon>
        <taxon>Metazoa</taxon>
        <taxon>Ecdysozoa</taxon>
        <taxon>Arthropoda</taxon>
        <taxon>Hexapoda</taxon>
        <taxon>Insecta</taxon>
        <taxon>Pterygota</taxon>
        <taxon>Neoptera</taxon>
        <taxon>Polyneoptera</taxon>
        <taxon>Dictyoptera</taxon>
        <taxon>Blattodea</taxon>
        <taxon>Blaberoidea</taxon>
        <taxon>Blaberidae</taxon>
        <taxon>Diplopterinae</taxon>
        <taxon>Diploptera</taxon>
    </lineage>
</organism>
<feature type="non-terminal residue" evidence="1">
    <location>
        <position position="1"/>
    </location>
</feature>
<evidence type="ECO:0000313" key="2">
    <source>
        <dbReference type="Proteomes" id="UP001233999"/>
    </source>
</evidence>
<evidence type="ECO:0000313" key="1">
    <source>
        <dbReference type="EMBL" id="KAJ9599003.1"/>
    </source>
</evidence>
<gene>
    <name evidence="1" type="ORF">L9F63_010511</name>
</gene>
<sequence length="179" mass="21373">YIAQKHFKKHEEPELEDVQFAYFLAELIEQKYWNGLVNFAYFLAELIEQKYWNGLVNVSENTLTTLEYNSSETFQKHEEPELEDVQFAYFLAELIEQKYWNGLVDDCHHQMPMVFEKTFLQPFLHEIKTDSEFQIFKFYHSIKHQDELCIVVNISFHNFQVLLNVIRCDKCALSDGSPT</sequence>
<keyword evidence="2" id="KW-1185">Reference proteome</keyword>
<feature type="non-terminal residue" evidence="1">
    <location>
        <position position="179"/>
    </location>
</feature>
<dbReference type="AlphaFoldDB" id="A0AAD8AJU1"/>
<comment type="caution">
    <text evidence="1">The sequence shown here is derived from an EMBL/GenBank/DDBJ whole genome shotgun (WGS) entry which is preliminary data.</text>
</comment>
<dbReference type="Proteomes" id="UP001233999">
    <property type="component" value="Unassembled WGS sequence"/>
</dbReference>
<dbReference type="EMBL" id="JASPKZ010000840">
    <property type="protein sequence ID" value="KAJ9599003.1"/>
    <property type="molecule type" value="Genomic_DNA"/>
</dbReference>
<name>A0AAD8AJU1_DIPPU</name>
<protein>
    <submittedName>
        <fullName evidence="1">Uncharacterized protein</fullName>
    </submittedName>
</protein>
<proteinExistence type="predicted"/>
<reference evidence="1" key="1">
    <citation type="journal article" date="2023" name="IScience">
        <title>Live-bearing cockroach genome reveals convergent evolutionary mechanisms linked to viviparity in insects and beyond.</title>
        <authorList>
            <person name="Fouks B."/>
            <person name="Harrison M.C."/>
            <person name="Mikhailova A.A."/>
            <person name="Marchal E."/>
            <person name="English S."/>
            <person name="Carruthers M."/>
            <person name="Jennings E.C."/>
            <person name="Chiamaka E.L."/>
            <person name="Frigard R.A."/>
            <person name="Pippel M."/>
            <person name="Attardo G.M."/>
            <person name="Benoit J.B."/>
            <person name="Bornberg-Bauer E."/>
            <person name="Tobe S.S."/>
        </authorList>
    </citation>
    <scope>NUCLEOTIDE SEQUENCE</scope>
    <source>
        <strain evidence="1">Stay&amp;Tobe</strain>
    </source>
</reference>